<proteinExistence type="predicted"/>
<organism evidence="2 3">
    <name type="scientific">Brevundimonas balnearis</name>
    <dbReference type="NCBI Taxonomy" id="1572858"/>
    <lineage>
        <taxon>Bacteria</taxon>
        <taxon>Pseudomonadati</taxon>
        <taxon>Pseudomonadota</taxon>
        <taxon>Alphaproteobacteria</taxon>
        <taxon>Caulobacterales</taxon>
        <taxon>Caulobacteraceae</taxon>
        <taxon>Brevundimonas</taxon>
    </lineage>
</organism>
<feature type="compositionally biased region" description="Basic and acidic residues" evidence="1">
    <location>
        <begin position="49"/>
        <end position="58"/>
    </location>
</feature>
<name>A0ABV6R4N9_9CAUL</name>
<feature type="region of interest" description="Disordered" evidence="1">
    <location>
        <begin position="1"/>
        <end position="58"/>
    </location>
</feature>
<evidence type="ECO:0000313" key="2">
    <source>
        <dbReference type="EMBL" id="MFC0634589.1"/>
    </source>
</evidence>
<dbReference type="Proteomes" id="UP001589906">
    <property type="component" value="Unassembled WGS sequence"/>
</dbReference>
<reference evidence="2 3" key="1">
    <citation type="submission" date="2024-09" db="EMBL/GenBank/DDBJ databases">
        <authorList>
            <person name="Sun Q."/>
            <person name="Mori K."/>
        </authorList>
    </citation>
    <scope>NUCLEOTIDE SEQUENCE [LARGE SCALE GENOMIC DNA]</scope>
    <source>
        <strain evidence="2 3">NCAIM B.02621</strain>
    </source>
</reference>
<evidence type="ECO:0000313" key="3">
    <source>
        <dbReference type="Proteomes" id="UP001589906"/>
    </source>
</evidence>
<keyword evidence="3" id="KW-1185">Reference proteome</keyword>
<evidence type="ECO:0000256" key="1">
    <source>
        <dbReference type="SAM" id="MobiDB-lite"/>
    </source>
</evidence>
<comment type="caution">
    <text evidence="2">The sequence shown here is derived from an EMBL/GenBank/DDBJ whole genome shotgun (WGS) entry which is preliminary data.</text>
</comment>
<gene>
    <name evidence="2" type="ORF">ACFFGE_11975</name>
</gene>
<accession>A0ABV6R4N9</accession>
<protein>
    <submittedName>
        <fullName evidence="2">Uncharacterized protein</fullName>
    </submittedName>
</protein>
<dbReference type="RefSeq" id="WP_376836633.1">
    <property type="nucleotide sequence ID" value="NZ_JBHLSW010000007.1"/>
</dbReference>
<sequence>MGRTRDRGATPAWDEPPLLDRDVDDAPERLTDEDWNAEGGPGWGWTPARRMEDDPWEN</sequence>
<feature type="compositionally biased region" description="Basic and acidic residues" evidence="1">
    <location>
        <begin position="18"/>
        <end position="32"/>
    </location>
</feature>
<dbReference type="EMBL" id="JBHLSW010000007">
    <property type="protein sequence ID" value="MFC0634589.1"/>
    <property type="molecule type" value="Genomic_DNA"/>
</dbReference>